<feature type="compositionally biased region" description="Polar residues" evidence="1">
    <location>
        <begin position="51"/>
        <end position="93"/>
    </location>
</feature>
<feature type="compositionally biased region" description="Polar residues" evidence="1">
    <location>
        <begin position="261"/>
        <end position="281"/>
    </location>
</feature>
<accession>A0A8S1JQJ5</accession>
<comment type="caution">
    <text evidence="2">The sequence shown here is derived from an EMBL/GenBank/DDBJ whole genome shotgun (WGS) entry which is preliminary data.</text>
</comment>
<feature type="region of interest" description="Disordered" evidence="1">
    <location>
        <begin position="242"/>
        <end position="296"/>
    </location>
</feature>
<dbReference type="AlphaFoldDB" id="A0A8S1JQJ5"/>
<feature type="compositionally biased region" description="Basic and acidic residues" evidence="1">
    <location>
        <begin position="251"/>
        <end position="260"/>
    </location>
</feature>
<dbReference type="EMBL" id="CAJJDM010000001">
    <property type="protein sequence ID" value="CAD8042840.1"/>
    <property type="molecule type" value="Genomic_DNA"/>
</dbReference>
<evidence type="ECO:0000256" key="1">
    <source>
        <dbReference type="SAM" id="MobiDB-lite"/>
    </source>
</evidence>
<dbReference type="Proteomes" id="UP000688137">
    <property type="component" value="Unassembled WGS sequence"/>
</dbReference>
<proteinExistence type="predicted"/>
<organism evidence="2 3">
    <name type="scientific">Paramecium primaurelia</name>
    <dbReference type="NCBI Taxonomy" id="5886"/>
    <lineage>
        <taxon>Eukaryota</taxon>
        <taxon>Sar</taxon>
        <taxon>Alveolata</taxon>
        <taxon>Ciliophora</taxon>
        <taxon>Intramacronucleata</taxon>
        <taxon>Oligohymenophorea</taxon>
        <taxon>Peniculida</taxon>
        <taxon>Parameciidae</taxon>
        <taxon>Paramecium</taxon>
    </lineage>
</organism>
<feature type="region of interest" description="Disordered" evidence="1">
    <location>
        <begin position="42"/>
        <end position="93"/>
    </location>
</feature>
<sequence>MGTCQLKNCRCVCQQNRLACQCGSQNTILLEEQAREIRRRISQDQMKRSNRFSNNKSKTGSPAQSNSSDSQNKTKFSTNLKASNRSPNSTERYLMSDQCNIPTESSQQKKIRKPKIRNLKFNRSLTYFSQEVLVFNFQEFIDQTQSQKEIKIDSPQFQTLKNTLENKQTLDQIQSFKDPTITMKTPTTTGAELSNIATQSAPFFIQQPSISRESSPSKQSHPITQISIEPHLNKQSLSVITDQQQLKNRSHTADLSDDQKSVTPRSVLKQQQKNNDSFRTQQQEKRKVRFDLPNSHYIKERIKQQQRFFN</sequence>
<keyword evidence="3" id="KW-1185">Reference proteome</keyword>
<evidence type="ECO:0000313" key="2">
    <source>
        <dbReference type="EMBL" id="CAD8042840.1"/>
    </source>
</evidence>
<gene>
    <name evidence="2" type="ORF">PPRIM_AZ9-3.1.T0040055</name>
</gene>
<protein>
    <submittedName>
        <fullName evidence="2">Uncharacterized protein</fullName>
    </submittedName>
</protein>
<dbReference type="OMA" id="FIQQPSI"/>
<name>A0A8S1JQJ5_PARPR</name>
<reference evidence="2" key="1">
    <citation type="submission" date="2021-01" db="EMBL/GenBank/DDBJ databases">
        <authorList>
            <consortium name="Genoscope - CEA"/>
            <person name="William W."/>
        </authorList>
    </citation>
    <scope>NUCLEOTIDE SEQUENCE</scope>
</reference>
<evidence type="ECO:0000313" key="3">
    <source>
        <dbReference type="Proteomes" id="UP000688137"/>
    </source>
</evidence>